<dbReference type="Proteomes" id="UP000499080">
    <property type="component" value="Unassembled WGS sequence"/>
</dbReference>
<keyword evidence="2" id="KW-1185">Reference proteome</keyword>
<proteinExistence type="predicted"/>
<evidence type="ECO:0000313" key="2">
    <source>
        <dbReference type="Proteomes" id="UP000499080"/>
    </source>
</evidence>
<name>A0A4Y2UNR0_ARAVE</name>
<gene>
    <name evidence="1" type="ORF">AVEN_231184_1</name>
</gene>
<evidence type="ECO:0008006" key="3">
    <source>
        <dbReference type="Google" id="ProtNLM"/>
    </source>
</evidence>
<comment type="caution">
    <text evidence="1">The sequence shown here is derived from an EMBL/GenBank/DDBJ whole genome shotgun (WGS) entry which is preliminary data.</text>
</comment>
<sequence length="246" mass="27610">MAAVYPCDWQFPIKIESGTMSMGKRVTYSGLYSRTLWITALVSQTTYFASLISLKHFHHSNKWSVRDTLSHTVVGVCISSKCTLRVEGKGSVHCRERFRRTRCDIQCDGKYQGLFICTPHNGWNAELPYCVREVEESKGSTCTLYIEGNGSVNCTGDDHRNVCDIECDGKYQGAFICTPENGWSSKLPYCAREVTKGELNKAEFGCPDNADKCIEFCRNSFRSNGHCIEDETGKKTLCVCNQPSRG</sequence>
<organism evidence="1 2">
    <name type="scientific">Araneus ventricosus</name>
    <name type="common">Orbweaver spider</name>
    <name type="synonym">Epeira ventricosa</name>
    <dbReference type="NCBI Taxonomy" id="182803"/>
    <lineage>
        <taxon>Eukaryota</taxon>
        <taxon>Metazoa</taxon>
        <taxon>Ecdysozoa</taxon>
        <taxon>Arthropoda</taxon>
        <taxon>Chelicerata</taxon>
        <taxon>Arachnida</taxon>
        <taxon>Araneae</taxon>
        <taxon>Araneomorphae</taxon>
        <taxon>Entelegynae</taxon>
        <taxon>Araneoidea</taxon>
        <taxon>Araneidae</taxon>
        <taxon>Araneus</taxon>
    </lineage>
</organism>
<reference evidence="1 2" key="1">
    <citation type="journal article" date="2019" name="Sci. Rep.">
        <title>Orb-weaving spider Araneus ventricosus genome elucidates the spidroin gene catalogue.</title>
        <authorList>
            <person name="Kono N."/>
            <person name="Nakamura H."/>
            <person name="Ohtoshi R."/>
            <person name="Moran D.A.P."/>
            <person name="Shinohara A."/>
            <person name="Yoshida Y."/>
            <person name="Fujiwara M."/>
            <person name="Mori M."/>
            <person name="Tomita M."/>
            <person name="Arakawa K."/>
        </authorList>
    </citation>
    <scope>NUCLEOTIDE SEQUENCE [LARGE SCALE GENOMIC DNA]</scope>
</reference>
<dbReference type="AlphaFoldDB" id="A0A4Y2UNR0"/>
<dbReference type="EMBL" id="BGPR01038097">
    <property type="protein sequence ID" value="GBO13872.1"/>
    <property type="molecule type" value="Genomic_DNA"/>
</dbReference>
<protein>
    <recommendedName>
        <fullName evidence="3">Sushi domain-containing protein</fullName>
    </recommendedName>
</protein>
<accession>A0A4Y2UNR0</accession>
<evidence type="ECO:0000313" key="1">
    <source>
        <dbReference type="EMBL" id="GBO13872.1"/>
    </source>
</evidence>